<accession>G7YMI3</accession>
<dbReference type="Proteomes" id="UP000008909">
    <property type="component" value="Unassembled WGS sequence"/>
</dbReference>
<reference key="2">
    <citation type="submission" date="2011-10" db="EMBL/GenBank/DDBJ databases">
        <title>The genome and transcriptome sequence of Clonorchis sinensis provide insights into the carcinogenic liver fluke.</title>
        <authorList>
            <person name="Wang X."/>
            <person name="Huang Y."/>
            <person name="Chen W."/>
            <person name="Liu H."/>
            <person name="Guo L."/>
            <person name="Chen Y."/>
            <person name="Luo F."/>
            <person name="Zhou W."/>
            <person name="Sun J."/>
            <person name="Mao Q."/>
            <person name="Liang P."/>
            <person name="Zhou C."/>
            <person name="Tian Y."/>
            <person name="Men J."/>
            <person name="Lv X."/>
            <person name="Huang L."/>
            <person name="Zhou J."/>
            <person name="Hu Y."/>
            <person name="Li R."/>
            <person name="Zhang F."/>
            <person name="Lei H."/>
            <person name="Li X."/>
            <person name="Hu X."/>
            <person name="Liang C."/>
            <person name="Xu J."/>
            <person name="Wu Z."/>
            <person name="Yu X."/>
        </authorList>
    </citation>
    <scope>NUCLEOTIDE SEQUENCE</scope>
    <source>
        <strain>Henan</strain>
    </source>
</reference>
<evidence type="ECO:0000256" key="1">
    <source>
        <dbReference type="SAM" id="MobiDB-lite"/>
    </source>
</evidence>
<sequence>MDHILLPTIFDADPHPRDATKRQTHWFRTFRAYTNSIKPEGPNELETMVCHSDHTVCDCIAEFTGNDSAIKLLEKLYIRPKDIVCARHLLATYKQEPCQDFDQFVQKQKSLAKDCESNAVSAVEHTKRSNLRCLDNRTTVEYHSEEALIWHKLDLDKALSTVPPHGRFTPFTRRSGSGISLPTWLTVPGPILLKRNDQEFKYDPPVEKVELVFCDSQFIQMANTKPYPYAAWVPTGNSMTSDPPDAEKEPTHAVEQEEPHSTPPVYRDYSEIEILTSNEALSTHYNADPGNHLDIFIRQQCTHTYSLHNREA</sequence>
<evidence type="ECO:0000313" key="2">
    <source>
        <dbReference type="EMBL" id="GAA54164.1"/>
    </source>
</evidence>
<feature type="region of interest" description="Disordered" evidence="1">
    <location>
        <begin position="238"/>
        <end position="265"/>
    </location>
</feature>
<gene>
    <name evidence="2" type="ORF">CLF_112441</name>
</gene>
<dbReference type="AlphaFoldDB" id="G7YMI3"/>
<protein>
    <submittedName>
        <fullName evidence="2">Uncharacterized protein</fullName>
    </submittedName>
</protein>
<organism evidence="2 3">
    <name type="scientific">Clonorchis sinensis</name>
    <name type="common">Chinese liver fluke</name>
    <dbReference type="NCBI Taxonomy" id="79923"/>
    <lineage>
        <taxon>Eukaryota</taxon>
        <taxon>Metazoa</taxon>
        <taxon>Spiralia</taxon>
        <taxon>Lophotrochozoa</taxon>
        <taxon>Platyhelminthes</taxon>
        <taxon>Trematoda</taxon>
        <taxon>Digenea</taxon>
        <taxon>Opisthorchiida</taxon>
        <taxon>Opisthorchiata</taxon>
        <taxon>Opisthorchiidae</taxon>
        <taxon>Clonorchis</taxon>
    </lineage>
</organism>
<keyword evidence="3" id="KW-1185">Reference proteome</keyword>
<name>G7YMI3_CLOSI</name>
<proteinExistence type="predicted"/>
<reference evidence="2" key="1">
    <citation type="journal article" date="2011" name="Genome Biol.">
        <title>The draft genome of the carcinogenic human liver fluke Clonorchis sinensis.</title>
        <authorList>
            <person name="Wang X."/>
            <person name="Chen W."/>
            <person name="Huang Y."/>
            <person name="Sun J."/>
            <person name="Men J."/>
            <person name="Liu H."/>
            <person name="Luo F."/>
            <person name="Guo L."/>
            <person name="Lv X."/>
            <person name="Deng C."/>
            <person name="Zhou C."/>
            <person name="Fan Y."/>
            <person name="Li X."/>
            <person name="Huang L."/>
            <person name="Hu Y."/>
            <person name="Liang C."/>
            <person name="Hu X."/>
            <person name="Xu J."/>
            <person name="Yu X."/>
        </authorList>
    </citation>
    <scope>NUCLEOTIDE SEQUENCE [LARGE SCALE GENOMIC DNA]</scope>
    <source>
        <strain evidence="2">Henan</strain>
    </source>
</reference>
<feature type="compositionally biased region" description="Basic and acidic residues" evidence="1">
    <location>
        <begin position="245"/>
        <end position="260"/>
    </location>
</feature>
<dbReference type="EMBL" id="DF143761">
    <property type="protein sequence ID" value="GAA54164.1"/>
    <property type="molecule type" value="Genomic_DNA"/>
</dbReference>
<evidence type="ECO:0000313" key="3">
    <source>
        <dbReference type="Proteomes" id="UP000008909"/>
    </source>
</evidence>